<proteinExistence type="inferred from homology"/>
<dbReference type="PANTHER" id="PTHR35527:SF2">
    <property type="entry name" value="HYDROLASE"/>
    <property type="match status" value="1"/>
</dbReference>
<dbReference type="RefSeq" id="WP_248158450.1">
    <property type="nucleotide sequence ID" value="NZ_JALNMJ010000023.1"/>
</dbReference>
<feature type="chain" id="PRO_5047450150" evidence="3">
    <location>
        <begin position="33"/>
        <end position="368"/>
    </location>
</feature>
<evidence type="ECO:0000313" key="5">
    <source>
        <dbReference type="EMBL" id="MCK7615275.1"/>
    </source>
</evidence>
<keyword evidence="6" id="KW-1185">Reference proteome</keyword>
<dbReference type="InterPro" id="IPR029132">
    <property type="entry name" value="CBAH/NAAA_C"/>
</dbReference>
<dbReference type="InterPro" id="IPR029055">
    <property type="entry name" value="Ntn_hydrolases_N"/>
</dbReference>
<evidence type="ECO:0000256" key="1">
    <source>
        <dbReference type="ARBA" id="ARBA00006625"/>
    </source>
</evidence>
<evidence type="ECO:0000256" key="2">
    <source>
        <dbReference type="ARBA" id="ARBA00022801"/>
    </source>
</evidence>
<reference evidence="5" key="1">
    <citation type="submission" date="2022-04" db="EMBL/GenBank/DDBJ databases">
        <title>Roseibium sp. CAU 1639 isolated from mud.</title>
        <authorList>
            <person name="Kim W."/>
        </authorList>
    </citation>
    <scope>NUCLEOTIDE SEQUENCE</scope>
    <source>
        <strain evidence="5">CAU 1639</strain>
    </source>
</reference>
<evidence type="ECO:0000259" key="4">
    <source>
        <dbReference type="Pfam" id="PF02275"/>
    </source>
</evidence>
<dbReference type="Proteomes" id="UP001431221">
    <property type="component" value="Unassembled WGS sequence"/>
</dbReference>
<dbReference type="InterPro" id="IPR052193">
    <property type="entry name" value="Peptidase_C59"/>
</dbReference>
<keyword evidence="2 5" id="KW-0378">Hydrolase</keyword>
<accession>A0ABT0H0Q8</accession>
<dbReference type="SUPFAM" id="SSF56235">
    <property type="entry name" value="N-terminal nucleophile aminohydrolases (Ntn hydrolases)"/>
    <property type="match status" value="1"/>
</dbReference>
<feature type="domain" description="Choloylglycine hydrolase/NAAA C-terminal" evidence="4">
    <location>
        <begin position="33"/>
        <end position="242"/>
    </location>
</feature>
<dbReference type="GO" id="GO:0016787">
    <property type="term" value="F:hydrolase activity"/>
    <property type="evidence" value="ECO:0007669"/>
    <property type="project" value="UniProtKB-KW"/>
</dbReference>
<comment type="caution">
    <text evidence="5">The sequence shown here is derived from an EMBL/GenBank/DDBJ whole genome shotgun (WGS) entry which is preliminary data.</text>
</comment>
<feature type="signal peptide" evidence="3">
    <location>
        <begin position="1"/>
        <end position="32"/>
    </location>
</feature>
<dbReference type="PANTHER" id="PTHR35527">
    <property type="entry name" value="CHOLOYLGLYCINE HYDROLASE"/>
    <property type="match status" value="1"/>
</dbReference>
<keyword evidence="3" id="KW-0732">Signal</keyword>
<organism evidence="5 6">
    <name type="scientific">Roseibium sediminicola</name>
    <dbReference type="NCBI Taxonomy" id="2933272"/>
    <lineage>
        <taxon>Bacteria</taxon>
        <taxon>Pseudomonadati</taxon>
        <taxon>Pseudomonadota</taxon>
        <taxon>Alphaproteobacteria</taxon>
        <taxon>Hyphomicrobiales</taxon>
        <taxon>Stappiaceae</taxon>
        <taxon>Roseibium</taxon>
    </lineage>
</organism>
<dbReference type="EMBL" id="JALNMJ010000023">
    <property type="protein sequence ID" value="MCK7615275.1"/>
    <property type="molecule type" value="Genomic_DNA"/>
</dbReference>
<dbReference type="Gene3D" id="3.60.60.10">
    <property type="entry name" value="Penicillin V Acylase, Chain A"/>
    <property type="match status" value="1"/>
</dbReference>
<comment type="similarity">
    <text evidence="1">Belongs to the peptidase C59 family.</text>
</comment>
<name>A0ABT0H0Q8_9HYPH</name>
<sequence length="368" mass="38589">MTGLKSRRRSAMPLLLPVILSLHFLTAAPAGACSTLAFPDPEQPVLAFNFDFAETGAGFLIVNVEGIERRSVMDGNGARWSARYGSVTVNQVGPGMPTAGMNTAGLAITLMWNEAAIYGGSTDAPTVSELEFIQFLLDTSGSVEEALAKLETVRIEGVVPIHYFLFDRTGAAAILTPAQNGLQVHTGDSLPVPALTNTSYAAAIEHIGKMQGFGGKVPMPEEQRPGETNSLDRFAIAAGLTGAAKTSFDPQSAFAALDRLANRETRWQVVFEPQSQAMRLRLKGHAEDLVIDLGSQNFACRGAPVGAALSTLTPDTLQDVLQPLEGSGLAASLAEVLGSMSETAHLGQPEVARGLAAGLIAASSCTPE</sequence>
<evidence type="ECO:0000313" key="6">
    <source>
        <dbReference type="Proteomes" id="UP001431221"/>
    </source>
</evidence>
<dbReference type="Pfam" id="PF02275">
    <property type="entry name" value="CBAH"/>
    <property type="match status" value="1"/>
</dbReference>
<evidence type="ECO:0000256" key="3">
    <source>
        <dbReference type="SAM" id="SignalP"/>
    </source>
</evidence>
<protein>
    <submittedName>
        <fullName evidence="5">Linear amide C-N hydrolase</fullName>
    </submittedName>
</protein>
<gene>
    <name evidence="5" type="ORF">M0H32_24170</name>
</gene>